<dbReference type="OrthoDB" id="1272at2759"/>
<feature type="region of interest" description="Disordered" evidence="6">
    <location>
        <begin position="1"/>
        <end position="41"/>
    </location>
</feature>
<dbReference type="Proteomes" id="UP001165085">
    <property type="component" value="Unassembled WGS sequence"/>
</dbReference>
<evidence type="ECO:0000256" key="2">
    <source>
        <dbReference type="ARBA" id="ARBA00004496"/>
    </source>
</evidence>
<feature type="compositionally biased region" description="Low complexity" evidence="6">
    <location>
        <begin position="22"/>
        <end position="40"/>
    </location>
</feature>
<dbReference type="GO" id="GO:0005634">
    <property type="term" value="C:nucleus"/>
    <property type="evidence" value="ECO:0007669"/>
    <property type="project" value="UniProtKB-SubCell"/>
</dbReference>
<evidence type="ECO:0000313" key="8">
    <source>
        <dbReference type="Proteomes" id="UP001165085"/>
    </source>
</evidence>
<accession>A0A9W7C675</accession>
<dbReference type="PANTHER" id="PTHR31661:SF1">
    <property type="entry name" value="CDAN1-INTERACTING NUCLEASE 1"/>
    <property type="match status" value="1"/>
</dbReference>
<comment type="caution">
    <text evidence="7">The sequence shown here is derived from an EMBL/GenBank/DDBJ whole genome shotgun (WGS) entry which is preliminary data.</text>
</comment>
<evidence type="ECO:0000313" key="7">
    <source>
        <dbReference type="EMBL" id="GMH99924.1"/>
    </source>
</evidence>
<evidence type="ECO:0000256" key="5">
    <source>
        <dbReference type="ARBA" id="ARBA00023480"/>
    </source>
</evidence>
<comment type="subcellular location">
    <subcellularLocation>
        <location evidence="2">Cytoplasm</location>
    </subcellularLocation>
    <subcellularLocation>
        <location evidence="1">Nucleus</location>
    </subcellularLocation>
</comment>
<organism evidence="7 8">
    <name type="scientific">Triparma strigata</name>
    <dbReference type="NCBI Taxonomy" id="1606541"/>
    <lineage>
        <taxon>Eukaryota</taxon>
        <taxon>Sar</taxon>
        <taxon>Stramenopiles</taxon>
        <taxon>Ochrophyta</taxon>
        <taxon>Bolidophyceae</taxon>
        <taxon>Parmales</taxon>
        <taxon>Triparmaceae</taxon>
        <taxon>Triparma</taxon>
    </lineage>
</organism>
<evidence type="ECO:0000256" key="6">
    <source>
        <dbReference type="SAM" id="MobiDB-lite"/>
    </source>
</evidence>
<proteinExistence type="predicted"/>
<sequence>MPPLYTDLSTSVHLPSSPPPSSSSSITKCAPNAPNAPKCPSDLSPSLRSAAYLKSLHLCNQLIYSPSVSPLTVEEILEKSRRQELSYDAFLSLLKNVQTEHVKQTTGLVRSQMTHHFALYRSGKSIIEISSTLNFPPYLLAKQMLENIFPSPRSRVSTILKSLPFDPTLSFFSSSPLFSPRPGDFLSPLGPFPLPHFFLSLAGAVHRDPLNGPLPDRYRRSLGQSYELLLQSSLPTPYLPESSLRLSGFSKTPDILLLTPIKLSVTPRSSINILWLDSKAMYGSPEVHARNLTQARGYVNRFGPGVIVYWFGHCVEGEEDVGVVDGVGEITTITQSITQLTIN</sequence>
<dbReference type="PANTHER" id="PTHR31661">
    <property type="entry name" value="SIMILAR TO CDNA SEQUENCE BC052040"/>
    <property type="match status" value="1"/>
</dbReference>
<evidence type="ECO:0000256" key="1">
    <source>
        <dbReference type="ARBA" id="ARBA00004123"/>
    </source>
</evidence>
<keyword evidence="4" id="KW-0539">Nucleus</keyword>
<gene>
    <name evidence="7" type="ORF">TrST_g1085</name>
</gene>
<dbReference type="Pfam" id="PF14811">
    <property type="entry name" value="TPD"/>
    <property type="match status" value="1"/>
</dbReference>
<keyword evidence="3" id="KW-0963">Cytoplasm</keyword>
<keyword evidence="8" id="KW-1185">Reference proteome</keyword>
<protein>
    <recommendedName>
        <fullName evidence="5">CDAN1-interacting nuclease 1</fullName>
    </recommendedName>
</protein>
<evidence type="ECO:0000256" key="4">
    <source>
        <dbReference type="ARBA" id="ARBA00023242"/>
    </source>
</evidence>
<dbReference type="AlphaFoldDB" id="A0A9W7C675"/>
<evidence type="ECO:0000256" key="3">
    <source>
        <dbReference type="ARBA" id="ARBA00022490"/>
    </source>
</evidence>
<reference evidence="8" key="1">
    <citation type="journal article" date="2023" name="Commun. Biol.">
        <title>Genome analysis of Parmales, the sister group of diatoms, reveals the evolutionary specialization of diatoms from phago-mixotrophs to photoautotrophs.</title>
        <authorList>
            <person name="Ban H."/>
            <person name="Sato S."/>
            <person name="Yoshikawa S."/>
            <person name="Yamada K."/>
            <person name="Nakamura Y."/>
            <person name="Ichinomiya M."/>
            <person name="Sato N."/>
            <person name="Blanc-Mathieu R."/>
            <person name="Endo H."/>
            <person name="Kuwata A."/>
            <person name="Ogata H."/>
        </authorList>
    </citation>
    <scope>NUCLEOTIDE SEQUENCE [LARGE SCALE GENOMIC DNA]</scope>
    <source>
        <strain evidence="8">NIES 3701</strain>
    </source>
</reference>
<dbReference type="InterPro" id="IPR029404">
    <property type="entry name" value="CDIN1"/>
</dbReference>
<dbReference type="GO" id="GO:0005737">
    <property type="term" value="C:cytoplasm"/>
    <property type="evidence" value="ECO:0007669"/>
    <property type="project" value="UniProtKB-SubCell"/>
</dbReference>
<name>A0A9W7C675_9STRA</name>
<dbReference type="EMBL" id="BRXY01000559">
    <property type="protein sequence ID" value="GMH99924.1"/>
    <property type="molecule type" value="Genomic_DNA"/>
</dbReference>